<dbReference type="STRING" id="676599.ARC20_08110"/>
<name>A0A0R0AHV8_9GAMM</name>
<organism evidence="4 5">
    <name type="scientific">Stenotrophomonas panacihumi</name>
    <dbReference type="NCBI Taxonomy" id="676599"/>
    <lineage>
        <taxon>Bacteria</taxon>
        <taxon>Pseudomonadati</taxon>
        <taxon>Pseudomonadota</taxon>
        <taxon>Gammaproteobacteria</taxon>
        <taxon>Lysobacterales</taxon>
        <taxon>Lysobacteraceae</taxon>
        <taxon>Stenotrophomonas</taxon>
    </lineage>
</organism>
<dbReference type="SUPFAM" id="SSF54631">
    <property type="entry name" value="CBS-domain pair"/>
    <property type="match status" value="1"/>
</dbReference>
<dbReference type="InterPro" id="IPR046342">
    <property type="entry name" value="CBS_dom_sf"/>
</dbReference>
<dbReference type="InterPro" id="IPR051462">
    <property type="entry name" value="CBS_domain-containing"/>
</dbReference>
<dbReference type="OrthoDB" id="9794094at2"/>
<proteinExistence type="predicted"/>
<dbReference type="CDD" id="cd04622">
    <property type="entry name" value="CBS_pair_HRP1_like"/>
    <property type="match status" value="1"/>
</dbReference>
<dbReference type="PROSITE" id="PS51371">
    <property type="entry name" value="CBS"/>
    <property type="match status" value="2"/>
</dbReference>
<evidence type="ECO:0000313" key="5">
    <source>
        <dbReference type="Proteomes" id="UP000051802"/>
    </source>
</evidence>
<evidence type="ECO:0000256" key="2">
    <source>
        <dbReference type="PROSITE-ProRule" id="PRU00703"/>
    </source>
</evidence>
<sequence length="136" mass="14767">MIIENIMSRDVQTVRPDQSLREAAQTMRTLNIGSLPVRDHDRLVGMLTDRDIVVRGVAEGGVEGRTVSEVMSPAVKYCYASDDVQDIARNMASLEVRRLPVVDADKRLVGIVSLANMVHSEPAAAAVMSQGVATPH</sequence>
<feature type="domain" description="CBS" evidence="3">
    <location>
        <begin position="7"/>
        <end position="63"/>
    </location>
</feature>
<dbReference type="InterPro" id="IPR000644">
    <property type="entry name" value="CBS_dom"/>
</dbReference>
<feature type="domain" description="CBS" evidence="3">
    <location>
        <begin position="71"/>
        <end position="127"/>
    </location>
</feature>
<accession>A0A0R0AHV8</accession>
<evidence type="ECO:0000313" key="4">
    <source>
        <dbReference type="EMBL" id="KRG44621.1"/>
    </source>
</evidence>
<dbReference type="SMART" id="SM00116">
    <property type="entry name" value="CBS"/>
    <property type="match status" value="2"/>
</dbReference>
<evidence type="ECO:0000259" key="3">
    <source>
        <dbReference type="PROSITE" id="PS51371"/>
    </source>
</evidence>
<keyword evidence="1" id="KW-0677">Repeat</keyword>
<dbReference type="EMBL" id="LLXU01000067">
    <property type="protein sequence ID" value="KRG44621.1"/>
    <property type="molecule type" value="Genomic_DNA"/>
</dbReference>
<keyword evidence="5" id="KW-1185">Reference proteome</keyword>
<gene>
    <name evidence="4" type="ORF">ARC20_08110</name>
</gene>
<reference evidence="4 5" key="1">
    <citation type="submission" date="2015-10" db="EMBL/GenBank/DDBJ databases">
        <title>Genome sequencing and analysis of members of genus Stenotrophomonas.</title>
        <authorList>
            <person name="Patil P.P."/>
            <person name="Midha S."/>
            <person name="Patil P.B."/>
        </authorList>
    </citation>
    <scope>NUCLEOTIDE SEQUENCE [LARGE SCALE GENOMIC DNA]</scope>
    <source>
        <strain evidence="4 5">JCM 16536</strain>
    </source>
</reference>
<dbReference type="PANTHER" id="PTHR48108">
    <property type="entry name" value="CBS DOMAIN-CONTAINING PROTEIN CBSX2, CHLOROPLASTIC"/>
    <property type="match status" value="1"/>
</dbReference>
<dbReference type="RefSeq" id="WP_057646095.1">
    <property type="nucleotide sequence ID" value="NZ_LLXU01000067.1"/>
</dbReference>
<dbReference type="Proteomes" id="UP000051802">
    <property type="component" value="Unassembled WGS sequence"/>
</dbReference>
<dbReference type="Gene3D" id="3.10.580.10">
    <property type="entry name" value="CBS-domain"/>
    <property type="match status" value="1"/>
</dbReference>
<dbReference type="PANTHER" id="PTHR48108:SF34">
    <property type="entry name" value="CBS DOMAIN-CONTAINING PROTEIN YHCV"/>
    <property type="match status" value="1"/>
</dbReference>
<evidence type="ECO:0000256" key="1">
    <source>
        <dbReference type="ARBA" id="ARBA00022737"/>
    </source>
</evidence>
<keyword evidence="2" id="KW-0129">CBS domain</keyword>
<comment type="caution">
    <text evidence="4">The sequence shown here is derived from an EMBL/GenBank/DDBJ whole genome shotgun (WGS) entry which is preliminary data.</text>
</comment>
<dbReference type="AlphaFoldDB" id="A0A0R0AHV8"/>
<protein>
    <submittedName>
        <fullName evidence="4">Inosine-5-monophosphate dehydrogenase</fullName>
    </submittedName>
</protein>
<dbReference type="Pfam" id="PF00571">
    <property type="entry name" value="CBS"/>
    <property type="match status" value="2"/>
</dbReference>